<evidence type="ECO:0000256" key="1">
    <source>
        <dbReference type="SAM" id="MobiDB-lite"/>
    </source>
</evidence>
<evidence type="ECO:0000313" key="5">
    <source>
        <dbReference type="Proteomes" id="UP000184383"/>
    </source>
</evidence>
<protein>
    <recommendedName>
        <fullName evidence="3">Apple domain-containing protein</fullName>
    </recommendedName>
</protein>
<dbReference type="Proteomes" id="UP000184383">
    <property type="component" value="Unassembled WGS sequence"/>
</dbReference>
<evidence type="ECO:0000313" key="4">
    <source>
        <dbReference type="EMBL" id="OJJ29796.1"/>
    </source>
</evidence>
<sequence length="208" mass="20924">MQSTFTQIILALAATGAIASPLAARDNCGVAPSGSGSASPISSPSVTTAAACQDKCQADDSCKAFLFGLPDSASAPTCELFAVAPAQVPAQDDSNLRVYGPDCSSVPTTKPTADHPQGQNGNQKRDDTCGKAPSGPSSNSPSPLATRTDITTEGDCIALCKKTNGCESVEVGKPGPNGDAECILFSVAASELPPRDDGATLVAYDIGC</sequence>
<feature type="compositionally biased region" description="Polar residues" evidence="1">
    <location>
        <begin position="105"/>
        <end position="122"/>
    </location>
</feature>
<feature type="chain" id="PRO_5009887426" description="Apple domain-containing protein" evidence="2">
    <location>
        <begin position="20"/>
        <end position="208"/>
    </location>
</feature>
<dbReference type="Pfam" id="PF14295">
    <property type="entry name" value="PAN_4"/>
    <property type="match status" value="2"/>
</dbReference>
<feature type="compositionally biased region" description="Low complexity" evidence="1">
    <location>
        <begin position="133"/>
        <end position="143"/>
    </location>
</feature>
<evidence type="ECO:0000259" key="3">
    <source>
        <dbReference type="Pfam" id="PF14295"/>
    </source>
</evidence>
<feature type="region of interest" description="Disordered" evidence="1">
    <location>
        <begin position="93"/>
        <end position="148"/>
    </location>
</feature>
<name>A0A1L9R4F3_ASPWE</name>
<dbReference type="EMBL" id="KV878218">
    <property type="protein sequence ID" value="OJJ29796.1"/>
    <property type="molecule type" value="Genomic_DNA"/>
</dbReference>
<dbReference type="GeneID" id="63747518"/>
<dbReference type="OrthoDB" id="3793367at2759"/>
<dbReference type="AlphaFoldDB" id="A0A1L9R4F3"/>
<dbReference type="Gene3D" id="3.50.4.10">
    <property type="entry name" value="Hepatocyte Growth Factor"/>
    <property type="match status" value="1"/>
</dbReference>
<evidence type="ECO:0000256" key="2">
    <source>
        <dbReference type="SAM" id="SignalP"/>
    </source>
</evidence>
<feature type="domain" description="Apple" evidence="3">
    <location>
        <begin position="45"/>
        <end position="80"/>
    </location>
</feature>
<dbReference type="RefSeq" id="XP_040683473.1">
    <property type="nucleotide sequence ID" value="XM_040831670.1"/>
</dbReference>
<reference evidence="5" key="1">
    <citation type="journal article" date="2017" name="Genome Biol.">
        <title>Comparative genomics reveals high biological diversity and specific adaptations in the industrially and medically important fungal genus Aspergillus.</title>
        <authorList>
            <person name="de Vries R.P."/>
            <person name="Riley R."/>
            <person name="Wiebenga A."/>
            <person name="Aguilar-Osorio G."/>
            <person name="Amillis S."/>
            <person name="Uchima C.A."/>
            <person name="Anderluh G."/>
            <person name="Asadollahi M."/>
            <person name="Askin M."/>
            <person name="Barry K."/>
            <person name="Battaglia E."/>
            <person name="Bayram O."/>
            <person name="Benocci T."/>
            <person name="Braus-Stromeyer S.A."/>
            <person name="Caldana C."/>
            <person name="Canovas D."/>
            <person name="Cerqueira G.C."/>
            <person name="Chen F."/>
            <person name="Chen W."/>
            <person name="Choi C."/>
            <person name="Clum A."/>
            <person name="Dos Santos R.A."/>
            <person name="Damasio A.R."/>
            <person name="Diallinas G."/>
            <person name="Emri T."/>
            <person name="Fekete E."/>
            <person name="Flipphi M."/>
            <person name="Freyberg S."/>
            <person name="Gallo A."/>
            <person name="Gournas C."/>
            <person name="Habgood R."/>
            <person name="Hainaut M."/>
            <person name="Harispe M.L."/>
            <person name="Henrissat B."/>
            <person name="Hilden K.S."/>
            <person name="Hope R."/>
            <person name="Hossain A."/>
            <person name="Karabika E."/>
            <person name="Karaffa L."/>
            <person name="Karanyi Z."/>
            <person name="Krasevec N."/>
            <person name="Kuo A."/>
            <person name="Kusch H."/>
            <person name="LaButti K."/>
            <person name="Lagendijk E.L."/>
            <person name="Lapidus A."/>
            <person name="Levasseur A."/>
            <person name="Lindquist E."/>
            <person name="Lipzen A."/>
            <person name="Logrieco A.F."/>
            <person name="MacCabe A."/>
            <person name="Maekelae M.R."/>
            <person name="Malavazi I."/>
            <person name="Melin P."/>
            <person name="Meyer V."/>
            <person name="Mielnichuk N."/>
            <person name="Miskei M."/>
            <person name="Molnar A.P."/>
            <person name="Mule G."/>
            <person name="Ngan C.Y."/>
            <person name="Orejas M."/>
            <person name="Orosz E."/>
            <person name="Ouedraogo J.P."/>
            <person name="Overkamp K.M."/>
            <person name="Park H.-S."/>
            <person name="Perrone G."/>
            <person name="Piumi F."/>
            <person name="Punt P.J."/>
            <person name="Ram A.F."/>
            <person name="Ramon A."/>
            <person name="Rauscher S."/>
            <person name="Record E."/>
            <person name="Riano-Pachon D.M."/>
            <person name="Robert V."/>
            <person name="Roehrig J."/>
            <person name="Ruller R."/>
            <person name="Salamov A."/>
            <person name="Salih N.S."/>
            <person name="Samson R.A."/>
            <person name="Sandor E."/>
            <person name="Sanguinetti M."/>
            <person name="Schuetze T."/>
            <person name="Sepcic K."/>
            <person name="Shelest E."/>
            <person name="Sherlock G."/>
            <person name="Sophianopoulou V."/>
            <person name="Squina F.M."/>
            <person name="Sun H."/>
            <person name="Susca A."/>
            <person name="Todd R.B."/>
            <person name="Tsang A."/>
            <person name="Unkles S.E."/>
            <person name="van de Wiele N."/>
            <person name="van Rossen-Uffink D."/>
            <person name="Oliveira J.V."/>
            <person name="Vesth T.C."/>
            <person name="Visser J."/>
            <person name="Yu J.-H."/>
            <person name="Zhou M."/>
            <person name="Andersen M.R."/>
            <person name="Archer D.B."/>
            <person name="Baker S.E."/>
            <person name="Benoit I."/>
            <person name="Brakhage A.A."/>
            <person name="Braus G.H."/>
            <person name="Fischer R."/>
            <person name="Frisvad J.C."/>
            <person name="Goldman G.H."/>
            <person name="Houbraken J."/>
            <person name="Oakley B."/>
            <person name="Pocsi I."/>
            <person name="Scazzocchio C."/>
            <person name="Seiboth B."/>
            <person name="vanKuyk P.A."/>
            <person name="Wortman J."/>
            <person name="Dyer P.S."/>
            <person name="Grigoriev I.V."/>
        </authorList>
    </citation>
    <scope>NUCLEOTIDE SEQUENCE [LARGE SCALE GENOMIC DNA]</scope>
    <source>
        <strain evidence="5">DTO 134E9</strain>
    </source>
</reference>
<keyword evidence="5" id="KW-1185">Reference proteome</keyword>
<dbReference type="InterPro" id="IPR003609">
    <property type="entry name" value="Pan_app"/>
</dbReference>
<feature type="signal peptide" evidence="2">
    <location>
        <begin position="1"/>
        <end position="19"/>
    </location>
</feature>
<dbReference type="VEuPathDB" id="FungiDB:ASPWEDRAFT_177535"/>
<feature type="domain" description="Apple" evidence="3">
    <location>
        <begin position="151"/>
        <end position="184"/>
    </location>
</feature>
<organism evidence="4 5">
    <name type="scientific">Aspergillus wentii DTO 134E9</name>
    <dbReference type="NCBI Taxonomy" id="1073089"/>
    <lineage>
        <taxon>Eukaryota</taxon>
        <taxon>Fungi</taxon>
        <taxon>Dikarya</taxon>
        <taxon>Ascomycota</taxon>
        <taxon>Pezizomycotina</taxon>
        <taxon>Eurotiomycetes</taxon>
        <taxon>Eurotiomycetidae</taxon>
        <taxon>Eurotiales</taxon>
        <taxon>Aspergillaceae</taxon>
        <taxon>Aspergillus</taxon>
        <taxon>Aspergillus subgen. Cremei</taxon>
    </lineage>
</organism>
<accession>A0A1L9R4F3</accession>
<keyword evidence="2" id="KW-0732">Signal</keyword>
<proteinExistence type="predicted"/>
<gene>
    <name evidence="4" type="ORF">ASPWEDRAFT_177535</name>
</gene>